<gene>
    <name evidence="1" type="ORF">Tco_0941538</name>
</gene>
<accession>A0ABQ5DSP7</accession>
<reference evidence="1" key="1">
    <citation type="journal article" date="2022" name="Int. J. Mol. Sci.">
        <title>Draft Genome of Tanacetum Coccineum: Genomic Comparison of Closely Related Tanacetum-Family Plants.</title>
        <authorList>
            <person name="Yamashiro T."/>
            <person name="Shiraishi A."/>
            <person name="Nakayama K."/>
            <person name="Satake H."/>
        </authorList>
    </citation>
    <scope>NUCLEOTIDE SEQUENCE</scope>
</reference>
<proteinExistence type="predicted"/>
<name>A0ABQ5DSP7_9ASTR</name>
<dbReference type="Proteomes" id="UP001151760">
    <property type="component" value="Unassembled WGS sequence"/>
</dbReference>
<evidence type="ECO:0000313" key="1">
    <source>
        <dbReference type="EMBL" id="GJT41673.1"/>
    </source>
</evidence>
<keyword evidence="2" id="KW-1185">Reference proteome</keyword>
<sequence length="300" mass="34401">MGTGISSCHNHITIKNLEHADGQTTDSFAGIDEDSGVKLQGKKVVLPSSLTRTQVTKRGLLLEEQDKMKTPSHIDQYISSEIPEKNEDPEQYQIVIDHMMHGPCGADLPTCPCTGPDRVTAALEDVDVDEIKDYYDCRYLSACEPSWRIYGFDIHYRFPPVDRLSFHLLGEQSVIFDATDSIDYALDKAFQNIMYGDKKKGFGCQDKKVRGVEDWIDFKTFDDVVYPTYKDACQARGLLEDDKEYIDGILEAILWRLVSDELKYNKDVLREEHQRLYNSDLDELIRMSKLIIWDEAPMTH</sequence>
<reference evidence="1" key="2">
    <citation type="submission" date="2022-01" db="EMBL/GenBank/DDBJ databases">
        <authorList>
            <person name="Yamashiro T."/>
            <person name="Shiraishi A."/>
            <person name="Satake H."/>
            <person name="Nakayama K."/>
        </authorList>
    </citation>
    <scope>NUCLEOTIDE SEQUENCE</scope>
</reference>
<dbReference type="EMBL" id="BQNB010015581">
    <property type="protein sequence ID" value="GJT41673.1"/>
    <property type="molecule type" value="Genomic_DNA"/>
</dbReference>
<protein>
    <submittedName>
        <fullName evidence="1">Uncharacterized protein</fullName>
    </submittedName>
</protein>
<comment type="caution">
    <text evidence="1">The sequence shown here is derived from an EMBL/GenBank/DDBJ whole genome shotgun (WGS) entry which is preliminary data.</text>
</comment>
<organism evidence="1 2">
    <name type="scientific">Tanacetum coccineum</name>
    <dbReference type="NCBI Taxonomy" id="301880"/>
    <lineage>
        <taxon>Eukaryota</taxon>
        <taxon>Viridiplantae</taxon>
        <taxon>Streptophyta</taxon>
        <taxon>Embryophyta</taxon>
        <taxon>Tracheophyta</taxon>
        <taxon>Spermatophyta</taxon>
        <taxon>Magnoliopsida</taxon>
        <taxon>eudicotyledons</taxon>
        <taxon>Gunneridae</taxon>
        <taxon>Pentapetalae</taxon>
        <taxon>asterids</taxon>
        <taxon>campanulids</taxon>
        <taxon>Asterales</taxon>
        <taxon>Asteraceae</taxon>
        <taxon>Asteroideae</taxon>
        <taxon>Anthemideae</taxon>
        <taxon>Anthemidinae</taxon>
        <taxon>Tanacetum</taxon>
    </lineage>
</organism>
<evidence type="ECO:0000313" key="2">
    <source>
        <dbReference type="Proteomes" id="UP001151760"/>
    </source>
</evidence>